<evidence type="ECO:0000313" key="2">
    <source>
        <dbReference type="Proteomes" id="UP001548590"/>
    </source>
</evidence>
<reference evidence="1 2" key="1">
    <citation type="submission" date="2024-07" db="EMBL/GenBank/DDBJ databases">
        <title>Uliginosibacterium paludis KCTC:42655.</title>
        <authorList>
            <person name="Kim M.K."/>
        </authorList>
    </citation>
    <scope>NUCLEOTIDE SEQUENCE [LARGE SCALE GENOMIC DNA]</scope>
    <source>
        <strain evidence="1 2">KCTC 42655</strain>
    </source>
</reference>
<evidence type="ECO:0008006" key="3">
    <source>
        <dbReference type="Google" id="ProtNLM"/>
    </source>
</evidence>
<keyword evidence="2" id="KW-1185">Reference proteome</keyword>
<dbReference type="EMBL" id="JBEWLZ010000003">
    <property type="protein sequence ID" value="MET1489450.1"/>
    <property type="molecule type" value="Genomic_DNA"/>
</dbReference>
<dbReference type="Proteomes" id="UP001548590">
    <property type="component" value="Unassembled WGS sequence"/>
</dbReference>
<name>A0ABV2CNI4_9RHOO</name>
<evidence type="ECO:0000313" key="1">
    <source>
        <dbReference type="EMBL" id="MET1489450.1"/>
    </source>
</evidence>
<comment type="caution">
    <text evidence="1">The sequence shown here is derived from an EMBL/GenBank/DDBJ whole genome shotgun (WGS) entry which is preliminary data.</text>
</comment>
<dbReference type="RefSeq" id="WP_345925465.1">
    <property type="nucleotide sequence ID" value="NZ_JBDIVF010000002.1"/>
</dbReference>
<protein>
    <recommendedName>
        <fullName evidence="3">Outer membrane protein assembly factor BamE</fullName>
    </recommendedName>
</protein>
<accession>A0ABV2CNI4</accession>
<organism evidence="1 2">
    <name type="scientific">Uliginosibacterium paludis</name>
    <dbReference type="NCBI Taxonomy" id="1615952"/>
    <lineage>
        <taxon>Bacteria</taxon>
        <taxon>Pseudomonadati</taxon>
        <taxon>Pseudomonadota</taxon>
        <taxon>Betaproteobacteria</taxon>
        <taxon>Rhodocyclales</taxon>
        <taxon>Zoogloeaceae</taxon>
        <taxon>Uliginosibacterium</taxon>
    </lineage>
</organism>
<proteinExistence type="predicted"/>
<sequence>MVPVRKVIGREQLEGRILGRFASGARFASLEIGMSRSEVEKLLGAPDSVEIHSTGTAWVPYYFGADAWSIASNYKGEGRLIFNADSLLILIDASGSAR</sequence>
<gene>
    <name evidence="1" type="ORF">ABVT11_06395</name>
</gene>